<dbReference type="PANTHER" id="PTHR44591">
    <property type="entry name" value="STRESS RESPONSE REGULATOR PROTEIN 1"/>
    <property type="match status" value="1"/>
</dbReference>
<dbReference type="SMART" id="SM00448">
    <property type="entry name" value="REC"/>
    <property type="match status" value="1"/>
</dbReference>
<accession>A0A0F9FLE8</accession>
<dbReference type="AlphaFoldDB" id="A0A0F9FLE8"/>
<keyword evidence="2" id="KW-0902">Two-component regulatory system</keyword>
<proteinExistence type="predicted"/>
<evidence type="ECO:0000256" key="2">
    <source>
        <dbReference type="ARBA" id="ARBA00023012"/>
    </source>
</evidence>
<dbReference type="GO" id="GO:0000160">
    <property type="term" value="P:phosphorelay signal transduction system"/>
    <property type="evidence" value="ECO:0007669"/>
    <property type="project" value="UniProtKB-KW"/>
</dbReference>
<dbReference type="Gene3D" id="3.40.50.2300">
    <property type="match status" value="1"/>
</dbReference>
<evidence type="ECO:0000313" key="4">
    <source>
        <dbReference type="EMBL" id="KKL58115.1"/>
    </source>
</evidence>
<dbReference type="Pfam" id="PF00072">
    <property type="entry name" value="Response_reg"/>
    <property type="match status" value="1"/>
</dbReference>
<reference evidence="4" key="1">
    <citation type="journal article" date="2015" name="Nature">
        <title>Complex archaea that bridge the gap between prokaryotes and eukaryotes.</title>
        <authorList>
            <person name="Spang A."/>
            <person name="Saw J.H."/>
            <person name="Jorgensen S.L."/>
            <person name="Zaremba-Niedzwiedzka K."/>
            <person name="Martijn J."/>
            <person name="Lind A.E."/>
            <person name="van Eijk R."/>
            <person name="Schleper C."/>
            <person name="Guy L."/>
            <person name="Ettema T.J."/>
        </authorList>
    </citation>
    <scope>NUCLEOTIDE SEQUENCE</scope>
</reference>
<keyword evidence="1" id="KW-0597">Phosphoprotein</keyword>
<organism evidence="4">
    <name type="scientific">marine sediment metagenome</name>
    <dbReference type="NCBI Taxonomy" id="412755"/>
    <lineage>
        <taxon>unclassified sequences</taxon>
        <taxon>metagenomes</taxon>
        <taxon>ecological metagenomes</taxon>
    </lineage>
</organism>
<dbReference type="InterPro" id="IPR011006">
    <property type="entry name" value="CheY-like_superfamily"/>
</dbReference>
<dbReference type="InterPro" id="IPR001789">
    <property type="entry name" value="Sig_transdc_resp-reg_receiver"/>
</dbReference>
<sequence>MGKTILIADDAKFIRTMVRDILTEKGYKIAGEATNGNEAVQMYEKLKPDLVTMDITMDEKDGLDAAREILAKYPEARIVMVTALGQDNMLMDSIKIGVRDFVVKPFAPERIISAVERAIA</sequence>
<feature type="domain" description="Response regulatory" evidence="3">
    <location>
        <begin position="4"/>
        <end position="119"/>
    </location>
</feature>
<gene>
    <name evidence="4" type="ORF">LCGC14_2228630</name>
</gene>
<dbReference type="SUPFAM" id="SSF52172">
    <property type="entry name" value="CheY-like"/>
    <property type="match status" value="1"/>
</dbReference>
<evidence type="ECO:0000256" key="1">
    <source>
        <dbReference type="ARBA" id="ARBA00022553"/>
    </source>
</evidence>
<dbReference type="EMBL" id="LAZR01029935">
    <property type="protein sequence ID" value="KKL58115.1"/>
    <property type="molecule type" value="Genomic_DNA"/>
</dbReference>
<dbReference type="PANTHER" id="PTHR44591:SF14">
    <property type="entry name" value="PROTEIN PILG"/>
    <property type="match status" value="1"/>
</dbReference>
<dbReference type="InterPro" id="IPR050595">
    <property type="entry name" value="Bact_response_regulator"/>
</dbReference>
<name>A0A0F9FLE8_9ZZZZ</name>
<protein>
    <recommendedName>
        <fullName evidence="3">Response regulatory domain-containing protein</fullName>
    </recommendedName>
</protein>
<evidence type="ECO:0000259" key="3">
    <source>
        <dbReference type="PROSITE" id="PS50110"/>
    </source>
</evidence>
<dbReference type="PROSITE" id="PS50110">
    <property type="entry name" value="RESPONSE_REGULATORY"/>
    <property type="match status" value="1"/>
</dbReference>
<comment type="caution">
    <text evidence="4">The sequence shown here is derived from an EMBL/GenBank/DDBJ whole genome shotgun (WGS) entry which is preliminary data.</text>
</comment>